<name>A0A6G1QJ48_CHAAH</name>
<evidence type="ECO:0000313" key="3">
    <source>
        <dbReference type="Proteomes" id="UP000503349"/>
    </source>
</evidence>
<reference evidence="3" key="2">
    <citation type="submission" date="2019-02" db="EMBL/GenBank/DDBJ databases">
        <title>Opniocepnalus argus Var Kimnra genome.</title>
        <authorList>
            <person name="Zhou C."/>
            <person name="Xiao S."/>
        </authorList>
    </citation>
    <scope>NUCLEOTIDE SEQUENCE [LARGE SCALE GENOMIC DNA]</scope>
</reference>
<dbReference type="AlphaFoldDB" id="A0A6G1QJ48"/>
<keyword evidence="1" id="KW-0812">Transmembrane</keyword>
<gene>
    <name evidence="2" type="ORF">EXN66_Car018389</name>
</gene>
<accession>A0A6G1QJ48</accession>
<keyword evidence="3" id="KW-1185">Reference proteome</keyword>
<organism evidence="2 3">
    <name type="scientific">Channa argus</name>
    <name type="common">Northern snakehead</name>
    <name type="synonym">Ophicephalus argus</name>
    <dbReference type="NCBI Taxonomy" id="215402"/>
    <lineage>
        <taxon>Eukaryota</taxon>
        <taxon>Metazoa</taxon>
        <taxon>Chordata</taxon>
        <taxon>Craniata</taxon>
        <taxon>Vertebrata</taxon>
        <taxon>Euteleostomi</taxon>
        <taxon>Actinopterygii</taxon>
        <taxon>Neopterygii</taxon>
        <taxon>Teleostei</taxon>
        <taxon>Neoteleostei</taxon>
        <taxon>Acanthomorphata</taxon>
        <taxon>Anabantaria</taxon>
        <taxon>Anabantiformes</taxon>
        <taxon>Channoidei</taxon>
        <taxon>Channidae</taxon>
        <taxon>Channa</taxon>
    </lineage>
</organism>
<dbReference type="EMBL" id="CM015729">
    <property type="protein sequence ID" value="KAF3702701.1"/>
    <property type="molecule type" value="Genomic_DNA"/>
</dbReference>
<reference evidence="2 3" key="1">
    <citation type="submission" date="2019-02" db="EMBL/GenBank/DDBJ databases">
        <title>Opniocepnalus argus genome.</title>
        <authorList>
            <person name="Zhou C."/>
            <person name="Xiao S."/>
        </authorList>
    </citation>
    <scope>NUCLEOTIDE SEQUENCE [LARGE SCALE GENOMIC DNA]</scope>
    <source>
        <strain evidence="2">OARG1902GOOAL</strain>
        <tissue evidence="2">Muscle</tissue>
    </source>
</reference>
<keyword evidence="1" id="KW-0472">Membrane</keyword>
<evidence type="ECO:0000313" key="2">
    <source>
        <dbReference type="EMBL" id="KAF3702701.1"/>
    </source>
</evidence>
<dbReference type="Proteomes" id="UP000503349">
    <property type="component" value="Chromosome 18"/>
</dbReference>
<sequence>MEQRHCYTQQQQYVSLMWVDEVGTVIEEDSQHLIKQQSSCDITLTVSLHTTEKKMFRCQATVAERVETSLNITVGDSGGSQYMIGGAVGVVGCVVLTTFVVILIMNKRRTNSQEPDGQCSVQSNTNNVINTDDVIYADVILPASADRVCVHECESSEYACVRY</sequence>
<feature type="transmembrane region" description="Helical" evidence="1">
    <location>
        <begin position="82"/>
        <end position="104"/>
    </location>
</feature>
<evidence type="ECO:0000256" key="1">
    <source>
        <dbReference type="SAM" id="Phobius"/>
    </source>
</evidence>
<proteinExistence type="predicted"/>
<protein>
    <recommendedName>
        <fullName evidence="4">Ig-like domain-containing protein</fullName>
    </recommendedName>
</protein>
<keyword evidence="1" id="KW-1133">Transmembrane helix</keyword>
<evidence type="ECO:0008006" key="4">
    <source>
        <dbReference type="Google" id="ProtNLM"/>
    </source>
</evidence>